<dbReference type="Proteomes" id="UP000886501">
    <property type="component" value="Unassembled WGS sequence"/>
</dbReference>
<dbReference type="EMBL" id="MU117966">
    <property type="protein sequence ID" value="KAF9652975.1"/>
    <property type="molecule type" value="Genomic_DNA"/>
</dbReference>
<comment type="caution">
    <text evidence="1">The sequence shown here is derived from an EMBL/GenBank/DDBJ whole genome shotgun (WGS) entry which is preliminary data.</text>
</comment>
<keyword evidence="2" id="KW-1185">Reference proteome</keyword>
<name>A0ACB6ZT58_THEGA</name>
<sequence>MALLVTIFLLVLVSQAISWIGSSALQESFCSLYLRLFHSKLIARQHELKTTTWSTKAQLMATSAQDQFAKWAKLKRSVDKGFQDLETTNSEIASIKTQFSLKFNSALWFMTTGLQFFIGWWYRRSAVFYLPQGWFGPLTWWLGLPWAPAGSVSCGVWQMACRRIILVLERTVKDTWGRSIHPLSLSQFDPFCFQSRRRYLNQRQ</sequence>
<gene>
    <name evidence="1" type="ORF">BDM02DRAFT_3088411</name>
</gene>
<protein>
    <submittedName>
        <fullName evidence="1">Uncharacterized protein</fullName>
    </submittedName>
</protein>
<accession>A0ACB6ZT58</accession>
<evidence type="ECO:0000313" key="2">
    <source>
        <dbReference type="Proteomes" id="UP000886501"/>
    </source>
</evidence>
<reference evidence="1" key="1">
    <citation type="submission" date="2019-10" db="EMBL/GenBank/DDBJ databases">
        <authorList>
            <consortium name="DOE Joint Genome Institute"/>
            <person name="Kuo A."/>
            <person name="Miyauchi S."/>
            <person name="Kiss E."/>
            <person name="Drula E."/>
            <person name="Kohler A."/>
            <person name="Sanchez-Garcia M."/>
            <person name="Andreopoulos B."/>
            <person name="Barry K.W."/>
            <person name="Bonito G."/>
            <person name="Buee M."/>
            <person name="Carver A."/>
            <person name="Chen C."/>
            <person name="Cichocki N."/>
            <person name="Clum A."/>
            <person name="Culley D."/>
            <person name="Crous P.W."/>
            <person name="Fauchery L."/>
            <person name="Girlanda M."/>
            <person name="Hayes R."/>
            <person name="Keri Z."/>
            <person name="Labutti K."/>
            <person name="Lipzen A."/>
            <person name="Lombard V."/>
            <person name="Magnuson J."/>
            <person name="Maillard F."/>
            <person name="Morin E."/>
            <person name="Murat C."/>
            <person name="Nolan M."/>
            <person name="Ohm R."/>
            <person name="Pangilinan J."/>
            <person name="Pereira M."/>
            <person name="Perotto S."/>
            <person name="Peter M."/>
            <person name="Riley R."/>
            <person name="Sitrit Y."/>
            <person name="Stielow B."/>
            <person name="Szollosi G."/>
            <person name="Zifcakova L."/>
            <person name="Stursova M."/>
            <person name="Spatafora J.W."/>
            <person name="Tedersoo L."/>
            <person name="Vaario L.-M."/>
            <person name="Yamada A."/>
            <person name="Yan M."/>
            <person name="Wang P."/>
            <person name="Xu J."/>
            <person name="Bruns T."/>
            <person name="Baldrian P."/>
            <person name="Vilgalys R."/>
            <person name="Henrissat B."/>
            <person name="Grigoriev I.V."/>
            <person name="Hibbett D."/>
            <person name="Nagy L.G."/>
            <person name="Martin F.M."/>
        </authorList>
    </citation>
    <scope>NUCLEOTIDE SEQUENCE</scope>
    <source>
        <strain evidence="1">P2</strain>
    </source>
</reference>
<proteinExistence type="predicted"/>
<evidence type="ECO:0000313" key="1">
    <source>
        <dbReference type="EMBL" id="KAF9652975.1"/>
    </source>
</evidence>
<reference evidence="1" key="2">
    <citation type="journal article" date="2020" name="Nat. Commun.">
        <title>Large-scale genome sequencing of mycorrhizal fungi provides insights into the early evolution of symbiotic traits.</title>
        <authorList>
            <person name="Miyauchi S."/>
            <person name="Kiss E."/>
            <person name="Kuo A."/>
            <person name="Drula E."/>
            <person name="Kohler A."/>
            <person name="Sanchez-Garcia M."/>
            <person name="Morin E."/>
            <person name="Andreopoulos B."/>
            <person name="Barry K.W."/>
            <person name="Bonito G."/>
            <person name="Buee M."/>
            <person name="Carver A."/>
            <person name="Chen C."/>
            <person name="Cichocki N."/>
            <person name="Clum A."/>
            <person name="Culley D."/>
            <person name="Crous P.W."/>
            <person name="Fauchery L."/>
            <person name="Girlanda M."/>
            <person name="Hayes R.D."/>
            <person name="Keri Z."/>
            <person name="LaButti K."/>
            <person name="Lipzen A."/>
            <person name="Lombard V."/>
            <person name="Magnuson J."/>
            <person name="Maillard F."/>
            <person name="Murat C."/>
            <person name="Nolan M."/>
            <person name="Ohm R.A."/>
            <person name="Pangilinan J."/>
            <person name="Pereira M.F."/>
            <person name="Perotto S."/>
            <person name="Peter M."/>
            <person name="Pfister S."/>
            <person name="Riley R."/>
            <person name="Sitrit Y."/>
            <person name="Stielow J.B."/>
            <person name="Szollosi G."/>
            <person name="Zifcakova L."/>
            <person name="Stursova M."/>
            <person name="Spatafora J.W."/>
            <person name="Tedersoo L."/>
            <person name="Vaario L.M."/>
            <person name="Yamada A."/>
            <person name="Yan M."/>
            <person name="Wang P."/>
            <person name="Xu J."/>
            <person name="Bruns T."/>
            <person name="Baldrian P."/>
            <person name="Vilgalys R."/>
            <person name="Dunand C."/>
            <person name="Henrissat B."/>
            <person name="Grigoriev I.V."/>
            <person name="Hibbett D."/>
            <person name="Nagy L.G."/>
            <person name="Martin F.M."/>
        </authorList>
    </citation>
    <scope>NUCLEOTIDE SEQUENCE</scope>
    <source>
        <strain evidence="1">P2</strain>
    </source>
</reference>
<organism evidence="1 2">
    <name type="scientific">Thelephora ganbajun</name>
    <name type="common">Ganba fungus</name>
    <dbReference type="NCBI Taxonomy" id="370292"/>
    <lineage>
        <taxon>Eukaryota</taxon>
        <taxon>Fungi</taxon>
        <taxon>Dikarya</taxon>
        <taxon>Basidiomycota</taxon>
        <taxon>Agaricomycotina</taxon>
        <taxon>Agaricomycetes</taxon>
        <taxon>Thelephorales</taxon>
        <taxon>Thelephoraceae</taxon>
        <taxon>Thelephora</taxon>
    </lineage>
</organism>